<evidence type="ECO:0000313" key="13">
    <source>
        <dbReference type="EMBL" id="EDO49725.1"/>
    </source>
</evidence>
<dbReference type="eggNOG" id="ENOG502RYX2">
    <property type="taxonomic scope" value="Eukaryota"/>
</dbReference>
<dbReference type="GO" id="GO:0071986">
    <property type="term" value="C:Ragulator complex"/>
    <property type="evidence" value="ECO:0000318"/>
    <property type="project" value="GO_Central"/>
</dbReference>
<dbReference type="PhylomeDB" id="A7RFI0"/>
<reference evidence="13 14" key="1">
    <citation type="journal article" date="2007" name="Science">
        <title>Sea anemone genome reveals ancestral eumetazoan gene repertoire and genomic organization.</title>
        <authorList>
            <person name="Putnam N.H."/>
            <person name="Srivastava M."/>
            <person name="Hellsten U."/>
            <person name="Dirks B."/>
            <person name="Chapman J."/>
            <person name="Salamov A."/>
            <person name="Terry A."/>
            <person name="Shapiro H."/>
            <person name="Lindquist E."/>
            <person name="Kapitonov V.V."/>
            <person name="Jurka J."/>
            <person name="Genikhovich G."/>
            <person name="Grigoriev I.V."/>
            <person name="Lucas S.M."/>
            <person name="Steele R.E."/>
            <person name="Finnerty J.R."/>
            <person name="Technau U."/>
            <person name="Martindale M.Q."/>
            <person name="Rokhsar D.S."/>
        </authorList>
    </citation>
    <scope>NUCLEOTIDE SEQUENCE [LARGE SCALE GENOMIC DNA]</scope>
    <source>
        <strain evidence="14">CH2 X CH6</strain>
    </source>
</reference>
<dbReference type="GO" id="GO:0043410">
    <property type="term" value="P:positive regulation of MAPK cascade"/>
    <property type="evidence" value="ECO:0000318"/>
    <property type="project" value="GO_Central"/>
</dbReference>
<accession>A7RFI0</accession>
<dbReference type="GO" id="GO:0016197">
    <property type="term" value="P:endosomal transport"/>
    <property type="evidence" value="ECO:0007669"/>
    <property type="project" value="InterPro"/>
</dbReference>
<dbReference type="EMBL" id="DS469508">
    <property type="protein sequence ID" value="EDO49725.1"/>
    <property type="molecule type" value="Genomic_DNA"/>
</dbReference>
<dbReference type="AlphaFoldDB" id="A7RFI0"/>
<keyword evidence="14" id="KW-1185">Reference proteome</keyword>
<dbReference type="OMA" id="MGCCYSF"/>
<proteinExistence type="inferred from homology"/>
<dbReference type="Proteomes" id="UP000001593">
    <property type="component" value="Unassembled WGS sequence"/>
</dbReference>
<dbReference type="KEGG" id="nve:5522010"/>
<evidence type="ECO:0000256" key="3">
    <source>
        <dbReference type="ARBA" id="ARBA00010861"/>
    </source>
</evidence>
<evidence type="ECO:0000256" key="10">
    <source>
        <dbReference type="ARBA" id="ARBA00023288"/>
    </source>
</evidence>
<keyword evidence="7" id="KW-0472">Membrane</keyword>
<keyword evidence="6" id="KW-0967">Endosome</keyword>
<organism evidence="13 14">
    <name type="scientific">Nematostella vectensis</name>
    <name type="common">Starlet sea anemone</name>
    <dbReference type="NCBI Taxonomy" id="45351"/>
    <lineage>
        <taxon>Eukaryota</taxon>
        <taxon>Metazoa</taxon>
        <taxon>Cnidaria</taxon>
        <taxon>Anthozoa</taxon>
        <taxon>Hexacorallia</taxon>
        <taxon>Actiniaria</taxon>
        <taxon>Edwardsiidae</taxon>
        <taxon>Nematostella</taxon>
    </lineage>
</organism>
<dbReference type="PANTHER" id="PTHR13401:SF2">
    <property type="entry name" value="RAGULATOR COMPLEX PROTEIN LAMTOR1"/>
    <property type="match status" value="1"/>
</dbReference>
<dbReference type="PANTHER" id="PTHR13401">
    <property type="entry name" value="RAGULATOR COMPLEX PROTEIN LAMTOR1"/>
    <property type="match status" value="1"/>
</dbReference>
<comment type="similarity">
    <text evidence="3">Belongs to the LAMTOR1 family.</text>
</comment>
<dbReference type="GO" id="GO:0032008">
    <property type="term" value="P:positive regulation of TOR signaling"/>
    <property type="evidence" value="ECO:0007669"/>
    <property type="project" value="InterPro"/>
</dbReference>
<dbReference type="GO" id="GO:0045121">
    <property type="term" value="C:membrane raft"/>
    <property type="evidence" value="ECO:0007669"/>
    <property type="project" value="InterPro"/>
</dbReference>
<comment type="subcellular location">
    <subcellularLocation>
        <location evidence="2">Late endosome membrane</location>
        <topology evidence="2">Lipid-anchor</topology>
        <orientation evidence="2">Cytoplasmic side</orientation>
    </subcellularLocation>
    <subcellularLocation>
        <location evidence="1">Lysosome membrane</location>
        <topology evidence="1">Lipid-anchor</topology>
        <orientation evidence="1">Cytoplasmic side</orientation>
    </subcellularLocation>
</comment>
<dbReference type="HOGENOM" id="CLU_136283_0_0_1"/>
<evidence type="ECO:0000256" key="2">
    <source>
        <dbReference type="ARBA" id="ARBA00004577"/>
    </source>
</evidence>
<gene>
    <name evidence="13" type="ORF">NEMVEDRAFT_v1g237860</name>
</gene>
<dbReference type="InParanoid" id="A7RFI0"/>
<keyword evidence="9" id="KW-0458">Lysosome</keyword>
<evidence type="ECO:0000256" key="12">
    <source>
        <dbReference type="SAM" id="MobiDB-lite"/>
    </source>
</evidence>
<keyword evidence="8" id="KW-0564">Palmitate</keyword>
<name>A7RFI0_NEMVE</name>
<dbReference type="OrthoDB" id="5562028at2759"/>
<evidence type="ECO:0000256" key="6">
    <source>
        <dbReference type="ARBA" id="ARBA00022753"/>
    </source>
</evidence>
<evidence type="ECO:0000313" key="14">
    <source>
        <dbReference type="Proteomes" id="UP000001593"/>
    </source>
</evidence>
<feature type="compositionally biased region" description="Polar residues" evidence="12">
    <location>
        <begin position="24"/>
        <end position="49"/>
    </location>
</feature>
<feature type="region of interest" description="Disordered" evidence="12">
    <location>
        <begin position="9"/>
        <end position="49"/>
    </location>
</feature>
<dbReference type="GO" id="GO:0007040">
    <property type="term" value="P:lysosome organization"/>
    <property type="evidence" value="ECO:0007669"/>
    <property type="project" value="InterPro"/>
</dbReference>
<dbReference type="GO" id="GO:0042632">
    <property type="term" value="P:cholesterol homeostasis"/>
    <property type="evidence" value="ECO:0007669"/>
    <property type="project" value="InterPro"/>
</dbReference>
<protein>
    <recommendedName>
        <fullName evidence="4">Ragulator complex protein LAMTOR1</fullName>
    </recommendedName>
    <alternativeName>
        <fullName evidence="11">Late endosomal/lysosomal adaptor and MAPK and MTOR activator 1</fullName>
    </alternativeName>
</protein>
<keyword evidence="5" id="KW-0519">Myristate</keyword>
<evidence type="ECO:0000256" key="8">
    <source>
        <dbReference type="ARBA" id="ARBA00023139"/>
    </source>
</evidence>
<dbReference type="InterPro" id="IPR028209">
    <property type="entry name" value="LAMTOR1/MEH1"/>
</dbReference>
<dbReference type="GO" id="GO:0031902">
    <property type="term" value="C:late endosome membrane"/>
    <property type="evidence" value="ECO:0007669"/>
    <property type="project" value="UniProtKB-SubCell"/>
</dbReference>
<evidence type="ECO:0000256" key="11">
    <source>
        <dbReference type="ARBA" id="ARBA00032695"/>
    </source>
</evidence>
<evidence type="ECO:0000256" key="7">
    <source>
        <dbReference type="ARBA" id="ARBA00023136"/>
    </source>
</evidence>
<sequence length="164" mass="17287">MGCCCSCEEDSANQGPVNERSPLLNGNTSAPVPNNQRAGDDGITTSATPISKTDEQSMLNRILHQTANNVIDVSSTEPHSLERTEYLERSRLYLSKLSAANVSHLPKGRPLPSGVTAPSTILAADPIAPSDVNLVISAAKGAEDSLTGFHVNHKEPLVVPFGST</sequence>
<evidence type="ECO:0000256" key="9">
    <source>
        <dbReference type="ARBA" id="ARBA00023228"/>
    </source>
</evidence>
<dbReference type="GO" id="GO:0005765">
    <property type="term" value="C:lysosomal membrane"/>
    <property type="evidence" value="ECO:0000318"/>
    <property type="project" value="GO_Central"/>
</dbReference>
<dbReference type="GO" id="GO:0071230">
    <property type="term" value="P:cellular response to amino acid stimulus"/>
    <property type="evidence" value="ECO:0000318"/>
    <property type="project" value="GO_Central"/>
</dbReference>
<evidence type="ECO:0000256" key="1">
    <source>
        <dbReference type="ARBA" id="ARBA00004122"/>
    </source>
</evidence>
<dbReference type="GO" id="GO:0001919">
    <property type="term" value="P:regulation of receptor recycling"/>
    <property type="evidence" value="ECO:0000318"/>
    <property type="project" value="GO_Central"/>
</dbReference>
<dbReference type="STRING" id="45351.A7RFI0"/>
<dbReference type="Pfam" id="PF15454">
    <property type="entry name" value="LAMTOR"/>
    <property type="match status" value="1"/>
</dbReference>
<evidence type="ECO:0000256" key="4">
    <source>
        <dbReference type="ARBA" id="ARBA00016099"/>
    </source>
</evidence>
<dbReference type="SMART" id="SM01262">
    <property type="entry name" value="LAMTOR"/>
    <property type="match status" value="1"/>
</dbReference>
<keyword evidence="10" id="KW-0449">Lipoprotein</keyword>
<evidence type="ECO:0000256" key="5">
    <source>
        <dbReference type="ARBA" id="ARBA00022707"/>
    </source>
</evidence>